<dbReference type="SFLD" id="SFLDF00029">
    <property type="entry name" value="phosphoserine_phosphatase"/>
    <property type="match status" value="1"/>
</dbReference>
<dbReference type="SUPFAM" id="SSF56784">
    <property type="entry name" value="HAD-like"/>
    <property type="match status" value="1"/>
</dbReference>
<dbReference type="Proteomes" id="UP000249166">
    <property type="component" value="Unassembled WGS sequence"/>
</dbReference>
<dbReference type="InterPro" id="IPR004469">
    <property type="entry name" value="PSP"/>
</dbReference>
<dbReference type="EC" id="3.1.3.3" evidence="4"/>
<dbReference type="Pfam" id="PF12710">
    <property type="entry name" value="HAD"/>
    <property type="match status" value="1"/>
</dbReference>
<dbReference type="EMBL" id="QLNP01000095">
    <property type="protein sequence ID" value="RAM36405.1"/>
    <property type="molecule type" value="Genomic_DNA"/>
</dbReference>
<evidence type="ECO:0000313" key="15">
    <source>
        <dbReference type="Proteomes" id="UP000249166"/>
    </source>
</evidence>
<organism evidence="14 15">
    <name type="scientific">Arthrobacter globiformis</name>
    <dbReference type="NCBI Taxonomy" id="1665"/>
    <lineage>
        <taxon>Bacteria</taxon>
        <taxon>Bacillati</taxon>
        <taxon>Actinomycetota</taxon>
        <taxon>Actinomycetes</taxon>
        <taxon>Micrococcales</taxon>
        <taxon>Micrococcaceae</taxon>
        <taxon>Arthrobacter</taxon>
    </lineage>
</organism>
<evidence type="ECO:0000256" key="4">
    <source>
        <dbReference type="ARBA" id="ARBA00012640"/>
    </source>
</evidence>
<comment type="catalytic activity">
    <reaction evidence="11">
        <text>O-phospho-L-serine + H2O = L-serine + phosphate</text>
        <dbReference type="Rhea" id="RHEA:21208"/>
        <dbReference type="ChEBI" id="CHEBI:15377"/>
        <dbReference type="ChEBI" id="CHEBI:33384"/>
        <dbReference type="ChEBI" id="CHEBI:43474"/>
        <dbReference type="ChEBI" id="CHEBI:57524"/>
        <dbReference type="EC" id="3.1.3.3"/>
    </reaction>
</comment>
<evidence type="ECO:0000256" key="7">
    <source>
        <dbReference type="ARBA" id="ARBA00022801"/>
    </source>
</evidence>
<evidence type="ECO:0000256" key="2">
    <source>
        <dbReference type="ARBA" id="ARBA00005135"/>
    </source>
</evidence>
<feature type="active site" description="Nucleophile" evidence="13">
    <location>
        <position position="100"/>
    </location>
</feature>
<accession>A0A328HG61</accession>
<evidence type="ECO:0000256" key="3">
    <source>
        <dbReference type="ARBA" id="ARBA00009184"/>
    </source>
</evidence>
<feature type="active site" description="Proton donor" evidence="13">
    <location>
        <position position="102"/>
    </location>
</feature>
<dbReference type="GO" id="GO:0036424">
    <property type="term" value="F:L-phosphoserine phosphatase activity"/>
    <property type="evidence" value="ECO:0007669"/>
    <property type="project" value="InterPro"/>
</dbReference>
<dbReference type="SFLD" id="SFLDS00003">
    <property type="entry name" value="Haloacid_Dehalogenase"/>
    <property type="match status" value="1"/>
</dbReference>
<keyword evidence="9" id="KW-0718">Serine biosynthesis</keyword>
<protein>
    <recommendedName>
        <fullName evidence="4">phosphoserine phosphatase</fullName>
        <ecNumber evidence="4">3.1.3.3</ecNumber>
    </recommendedName>
    <alternativeName>
        <fullName evidence="10">O-phosphoserine phosphohydrolase</fullName>
    </alternativeName>
</protein>
<dbReference type="PANTHER" id="PTHR43344:SF2">
    <property type="entry name" value="PHOSPHOSERINE PHOSPHATASE"/>
    <property type="match status" value="1"/>
</dbReference>
<comment type="cofactor">
    <cofactor evidence="1">
        <name>Mg(2+)</name>
        <dbReference type="ChEBI" id="CHEBI:18420"/>
    </cofactor>
</comment>
<evidence type="ECO:0000256" key="9">
    <source>
        <dbReference type="ARBA" id="ARBA00023299"/>
    </source>
</evidence>
<evidence type="ECO:0000256" key="5">
    <source>
        <dbReference type="ARBA" id="ARBA00022605"/>
    </source>
</evidence>
<evidence type="ECO:0000256" key="6">
    <source>
        <dbReference type="ARBA" id="ARBA00022723"/>
    </source>
</evidence>
<evidence type="ECO:0000313" key="14">
    <source>
        <dbReference type="EMBL" id="RAM36405.1"/>
    </source>
</evidence>
<keyword evidence="5" id="KW-0028">Amino-acid biosynthesis</keyword>
<dbReference type="PANTHER" id="PTHR43344">
    <property type="entry name" value="PHOSPHOSERINE PHOSPHATASE"/>
    <property type="match status" value="1"/>
</dbReference>
<comment type="similarity">
    <text evidence="3">Belongs to the HAD-like hydrolase superfamily. SerB family.</text>
</comment>
<dbReference type="RefSeq" id="WP_111904842.1">
    <property type="nucleotide sequence ID" value="NZ_QLNP01000095.1"/>
</dbReference>
<keyword evidence="6" id="KW-0479">Metal-binding</keyword>
<dbReference type="InterPro" id="IPR036412">
    <property type="entry name" value="HAD-like_sf"/>
</dbReference>
<dbReference type="UniPathway" id="UPA00135">
    <property type="reaction ID" value="UER00198"/>
</dbReference>
<evidence type="ECO:0000256" key="8">
    <source>
        <dbReference type="ARBA" id="ARBA00022842"/>
    </source>
</evidence>
<comment type="catalytic activity">
    <reaction evidence="12">
        <text>O-phospho-D-serine + H2O = D-serine + phosphate</text>
        <dbReference type="Rhea" id="RHEA:24873"/>
        <dbReference type="ChEBI" id="CHEBI:15377"/>
        <dbReference type="ChEBI" id="CHEBI:35247"/>
        <dbReference type="ChEBI" id="CHEBI:43474"/>
        <dbReference type="ChEBI" id="CHEBI:58680"/>
        <dbReference type="EC" id="3.1.3.3"/>
    </reaction>
</comment>
<evidence type="ECO:0000256" key="1">
    <source>
        <dbReference type="ARBA" id="ARBA00001946"/>
    </source>
</evidence>
<dbReference type="GO" id="GO:0000287">
    <property type="term" value="F:magnesium ion binding"/>
    <property type="evidence" value="ECO:0007669"/>
    <property type="project" value="TreeGrafter"/>
</dbReference>
<gene>
    <name evidence="14" type="primary">serB</name>
    <name evidence="14" type="ORF">DBZ45_15480</name>
</gene>
<dbReference type="NCBIfam" id="TIGR00338">
    <property type="entry name" value="serB"/>
    <property type="match status" value="1"/>
</dbReference>
<dbReference type="OrthoDB" id="9792539at2"/>
<comment type="caution">
    <text evidence="14">The sequence shown here is derived from an EMBL/GenBank/DDBJ whole genome shotgun (WGS) entry which is preliminary data.</text>
</comment>
<dbReference type="SFLD" id="SFLDG01137">
    <property type="entry name" value="C1.6.1:_Phosphoserine_Phosphat"/>
    <property type="match status" value="1"/>
</dbReference>
<comment type="pathway">
    <text evidence="2">Amino-acid biosynthesis; L-serine biosynthesis; L-serine from 3-phospho-D-glycerate: step 3/3.</text>
</comment>
<evidence type="ECO:0000256" key="11">
    <source>
        <dbReference type="ARBA" id="ARBA00048138"/>
    </source>
</evidence>
<dbReference type="InterPro" id="IPR050582">
    <property type="entry name" value="HAD-like_SerB"/>
</dbReference>
<evidence type="ECO:0000256" key="13">
    <source>
        <dbReference type="PIRSR" id="PIRSR604469-1"/>
    </source>
</evidence>
<proteinExistence type="inferred from homology"/>
<dbReference type="GO" id="GO:0005737">
    <property type="term" value="C:cytoplasm"/>
    <property type="evidence" value="ECO:0007669"/>
    <property type="project" value="TreeGrafter"/>
</dbReference>
<dbReference type="SFLD" id="SFLDG01136">
    <property type="entry name" value="C1.6:_Phosphoserine_Phosphatas"/>
    <property type="match status" value="1"/>
</dbReference>
<dbReference type="Gene3D" id="3.40.50.1000">
    <property type="entry name" value="HAD superfamily/HAD-like"/>
    <property type="match status" value="1"/>
</dbReference>
<name>A0A328HG61_ARTGO</name>
<dbReference type="AlphaFoldDB" id="A0A328HG61"/>
<dbReference type="NCBIfam" id="TIGR01488">
    <property type="entry name" value="HAD-SF-IB"/>
    <property type="match status" value="1"/>
</dbReference>
<keyword evidence="7 14" id="KW-0378">Hydrolase</keyword>
<reference evidence="14 15" key="1">
    <citation type="submission" date="2018-04" db="EMBL/GenBank/DDBJ databases">
        <title>Bacteria isolated from cave deposits of Manipur.</title>
        <authorList>
            <person name="Sahoo D."/>
            <person name="Sarangthem I."/>
            <person name="Nandeibam J."/>
        </authorList>
    </citation>
    <scope>NUCLEOTIDE SEQUENCE [LARGE SCALE GENOMIC DNA]</scope>
    <source>
        <strain evidence="15">mrc11</strain>
    </source>
</reference>
<dbReference type="GO" id="GO:0006564">
    <property type="term" value="P:L-serine biosynthetic process"/>
    <property type="evidence" value="ECO:0007669"/>
    <property type="project" value="UniProtKB-KW"/>
</dbReference>
<keyword evidence="8" id="KW-0460">Magnesium</keyword>
<dbReference type="CDD" id="cd07500">
    <property type="entry name" value="HAD_PSP"/>
    <property type="match status" value="1"/>
</dbReference>
<sequence>MTSNVTAVSYGLKLSPSEPENLRSLLADSGATFEDASSAGDGRFEVCTLDFSVPSSSAADIAGLRHVIAAAKENAERTGVDTAIVPAELRKAERKLLIMDVDSTLIQQEVIELLAAYAGKRDEVAAVTEAAMRGELDFAQSLHARVAVLAGLPAAVVDSVRAEVKLSEGAAELVAAFKAAGHAVAVVSGGFNQILRPIAEDLGMDYWIANELEIVDGALTGKVLGAVIDRAAKEKYLREWAAAEGIALEHTIAVGDGANDLDMLGAAGIGVAFNAKPAVRAVADAAINMPYLDAVRHIAGV</sequence>
<evidence type="ECO:0000256" key="10">
    <source>
        <dbReference type="ARBA" id="ARBA00031693"/>
    </source>
</evidence>
<dbReference type="InterPro" id="IPR023214">
    <property type="entry name" value="HAD_sf"/>
</dbReference>
<evidence type="ECO:0000256" key="12">
    <source>
        <dbReference type="ARBA" id="ARBA00048523"/>
    </source>
</evidence>